<evidence type="ECO:0000313" key="1">
    <source>
        <dbReference type="EMBL" id="KRY86751.1"/>
    </source>
</evidence>
<accession>A0A0V1FLW6</accession>
<organism evidence="1 2">
    <name type="scientific">Trichinella pseudospiralis</name>
    <name type="common">Parasitic roundworm</name>
    <dbReference type="NCBI Taxonomy" id="6337"/>
    <lineage>
        <taxon>Eukaryota</taxon>
        <taxon>Metazoa</taxon>
        <taxon>Ecdysozoa</taxon>
        <taxon>Nematoda</taxon>
        <taxon>Enoplea</taxon>
        <taxon>Dorylaimia</taxon>
        <taxon>Trichinellida</taxon>
        <taxon>Trichinellidae</taxon>
        <taxon>Trichinella</taxon>
    </lineage>
</organism>
<reference evidence="1 2" key="1">
    <citation type="submission" date="2015-01" db="EMBL/GenBank/DDBJ databases">
        <title>Evolution of Trichinella species and genotypes.</title>
        <authorList>
            <person name="Korhonen P.K."/>
            <person name="Edoardo P."/>
            <person name="Giuseppe L.R."/>
            <person name="Gasser R.B."/>
        </authorList>
    </citation>
    <scope>NUCLEOTIDE SEQUENCE [LARGE SCALE GENOMIC DNA]</scope>
    <source>
        <strain evidence="1">ISS470</strain>
    </source>
</reference>
<proteinExistence type="predicted"/>
<gene>
    <name evidence="1" type="ORF">T4D_1512</name>
</gene>
<evidence type="ECO:0000313" key="2">
    <source>
        <dbReference type="Proteomes" id="UP000054995"/>
    </source>
</evidence>
<keyword evidence="2" id="KW-1185">Reference proteome</keyword>
<comment type="caution">
    <text evidence="1">The sequence shown here is derived from an EMBL/GenBank/DDBJ whole genome shotgun (WGS) entry which is preliminary data.</text>
</comment>
<sequence>MEKIRPDQLSKAVAGVELGVGLVRIERAGQDLVEGVLAEHEQHEPTVAERQLHLAATPDTAETELGQQFGRLVGGIFANLEPRLGQVD</sequence>
<protein>
    <submittedName>
        <fullName evidence="1">Uncharacterized protein</fullName>
    </submittedName>
</protein>
<name>A0A0V1FLW6_TRIPS</name>
<dbReference type="Proteomes" id="UP000054995">
    <property type="component" value="Unassembled WGS sequence"/>
</dbReference>
<dbReference type="EMBL" id="JYDT01000066">
    <property type="protein sequence ID" value="KRY86751.1"/>
    <property type="molecule type" value="Genomic_DNA"/>
</dbReference>
<dbReference type="AlphaFoldDB" id="A0A0V1FLW6"/>